<dbReference type="GO" id="GO:0006887">
    <property type="term" value="P:exocytosis"/>
    <property type="evidence" value="ECO:0007669"/>
    <property type="project" value="InterPro"/>
</dbReference>
<dbReference type="InterPro" id="IPR010326">
    <property type="entry name" value="EXOC3/Sec6"/>
</dbReference>
<dbReference type="InterPro" id="IPR042532">
    <property type="entry name" value="EXOC3/Sec6_C"/>
</dbReference>
<feature type="region of interest" description="Disordered" evidence="2">
    <location>
        <begin position="27"/>
        <end position="85"/>
    </location>
</feature>
<dbReference type="PANTHER" id="PTHR21292">
    <property type="entry name" value="EXOCYST COMPLEX COMPONENT SEC6-RELATED"/>
    <property type="match status" value="1"/>
</dbReference>
<evidence type="ECO:0000256" key="2">
    <source>
        <dbReference type="SAM" id="MobiDB-lite"/>
    </source>
</evidence>
<reference evidence="3" key="1">
    <citation type="thesis" date="2021" institute="BYU ScholarsArchive" country="Provo, UT, USA">
        <title>Applications of and Algorithms for Genome Assembly and Genomic Analyses with an Emphasis on Marine Teleosts.</title>
        <authorList>
            <person name="Pickett B.D."/>
        </authorList>
    </citation>
    <scope>NUCLEOTIDE SEQUENCE</scope>
    <source>
        <strain evidence="3">HI-2016</strain>
    </source>
</reference>
<proteinExistence type="inferred from homology"/>
<evidence type="ECO:0008006" key="5">
    <source>
        <dbReference type="Google" id="ProtNLM"/>
    </source>
</evidence>
<dbReference type="Proteomes" id="UP000824540">
    <property type="component" value="Unassembled WGS sequence"/>
</dbReference>
<dbReference type="Gene3D" id="1.10.357.70">
    <property type="entry name" value="Exocyst complex component Sec6, C-terminal domain"/>
    <property type="match status" value="1"/>
</dbReference>
<name>A0A8T2NUT6_9TELE</name>
<sequence length="648" mass="74586">MKVFGRDMFLRRQNRGQTTEEVEMLKDGSENGVALSDTPPKVTPEIPPGNHKNGKHKIKLPKFKRGPRRSKGNINTVNDAPPMEPSFKENVDRHRYVEAGHQLVAREKLLSQRALQVGAEGEVAEGEGKEISRDEEEDALQEDYEVLLFRVWQVVQSSLSATQPYETEALKSALSFILQEEEQDQRWQKQAQEGEGESEKWMPNWRPRECRVTHDALLRTTVEERMEGAENVSAAEKLSTSLKKEICKMGKQAQADLLRVARDLKSCYPNEFDVCNTYAQLYHQAFSRRLAKMTEYELDFNDLVYLLSWAHNYYPNDVLKHKELEPVINGQALGPLLPENVSRPLEEKYFSSKEGKVREWVSNALRKEEDCWCKGEFPELEQYYFSAIAIDVIPVINLYKKSLEEFMKGKSVNTKAVIKGNLASIEQFKEYVVKITGILAEETKTRCWSLLEDMEDCSYKYFLGIIDADLKPKYKQLWTQAWLTGGSRQLEEQLEGHIQDCRDLKPTCRQELLSRLHLQVMQEYVKRMMKGKLKLKTKEQHEVATSLLCEDSKRLSIIFEEAGSKEMWLQDILPKISENGSLNMLTLVPSQPPGSEKHISALLHIKANLSNSHIKTIKDSLMENRSPDATKNAHSFFSRVPIKWRATI</sequence>
<dbReference type="GO" id="GO:0051601">
    <property type="term" value="P:exocyst localization"/>
    <property type="evidence" value="ECO:0007669"/>
    <property type="project" value="TreeGrafter"/>
</dbReference>
<dbReference type="GO" id="GO:0000145">
    <property type="term" value="C:exocyst"/>
    <property type="evidence" value="ECO:0007669"/>
    <property type="project" value="InterPro"/>
</dbReference>
<comment type="caution">
    <text evidence="3">The sequence shown here is derived from an EMBL/GenBank/DDBJ whole genome shotgun (WGS) entry which is preliminary data.</text>
</comment>
<dbReference type="EMBL" id="JAFBMS010000019">
    <property type="protein sequence ID" value="KAG9344713.1"/>
    <property type="molecule type" value="Genomic_DNA"/>
</dbReference>
<dbReference type="Pfam" id="PF06046">
    <property type="entry name" value="Sec6"/>
    <property type="match status" value="2"/>
</dbReference>
<comment type="similarity">
    <text evidence="1">Belongs to the SEC6 family.</text>
</comment>
<feature type="non-terminal residue" evidence="3">
    <location>
        <position position="1"/>
    </location>
</feature>
<dbReference type="GO" id="GO:0000149">
    <property type="term" value="F:SNARE binding"/>
    <property type="evidence" value="ECO:0007669"/>
    <property type="project" value="TreeGrafter"/>
</dbReference>
<feature type="compositionally biased region" description="Basic residues" evidence="2">
    <location>
        <begin position="52"/>
        <end position="71"/>
    </location>
</feature>
<dbReference type="OrthoDB" id="190098at2759"/>
<gene>
    <name evidence="3" type="ORF">JZ751_010400</name>
</gene>
<protein>
    <recommendedName>
        <fullName evidence="5">Tumor necrosis factor alpha-induced protein 2</fullName>
    </recommendedName>
</protein>
<dbReference type="PANTHER" id="PTHR21292:SF4">
    <property type="entry name" value="TUMOR NECROSIS FACTOR ALPHA-INDUCED PROTEIN 2"/>
    <property type="match status" value="1"/>
</dbReference>
<organism evidence="3 4">
    <name type="scientific">Albula glossodonta</name>
    <name type="common">roundjaw bonefish</name>
    <dbReference type="NCBI Taxonomy" id="121402"/>
    <lineage>
        <taxon>Eukaryota</taxon>
        <taxon>Metazoa</taxon>
        <taxon>Chordata</taxon>
        <taxon>Craniata</taxon>
        <taxon>Vertebrata</taxon>
        <taxon>Euteleostomi</taxon>
        <taxon>Actinopterygii</taxon>
        <taxon>Neopterygii</taxon>
        <taxon>Teleostei</taxon>
        <taxon>Albuliformes</taxon>
        <taxon>Albulidae</taxon>
        <taxon>Albula</taxon>
    </lineage>
</organism>
<evidence type="ECO:0000313" key="3">
    <source>
        <dbReference type="EMBL" id="KAG9344713.1"/>
    </source>
</evidence>
<evidence type="ECO:0000313" key="4">
    <source>
        <dbReference type="Proteomes" id="UP000824540"/>
    </source>
</evidence>
<keyword evidence="4" id="KW-1185">Reference proteome</keyword>
<dbReference type="AlphaFoldDB" id="A0A8T2NUT6"/>
<accession>A0A8T2NUT6</accession>
<evidence type="ECO:0000256" key="1">
    <source>
        <dbReference type="ARBA" id="ARBA00009447"/>
    </source>
</evidence>